<dbReference type="InterPro" id="IPR002885">
    <property type="entry name" value="PPR_rpt"/>
</dbReference>
<feature type="repeat" description="PPR" evidence="2">
    <location>
        <begin position="304"/>
        <end position="338"/>
    </location>
</feature>
<dbReference type="FunFam" id="1.25.40.10:FF:000031">
    <property type="entry name" value="Pentatricopeptide repeat-containing protein mitochondrial"/>
    <property type="match status" value="1"/>
</dbReference>
<evidence type="ECO:0000313" key="5">
    <source>
        <dbReference type="Proteomes" id="UP001141552"/>
    </source>
</evidence>
<evidence type="ECO:0008006" key="6">
    <source>
        <dbReference type="Google" id="ProtNLM"/>
    </source>
</evidence>
<name>A0A9Q0FMK8_9ROSI</name>
<comment type="caution">
    <text evidence="4">The sequence shown here is derived from an EMBL/GenBank/DDBJ whole genome shotgun (WGS) entry which is preliminary data.</text>
</comment>
<dbReference type="Pfam" id="PF13812">
    <property type="entry name" value="PPR_3"/>
    <property type="match status" value="1"/>
</dbReference>
<keyword evidence="1" id="KW-0677">Repeat</keyword>
<dbReference type="Proteomes" id="UP001141552">
    <property type="component" value="Unassembled WGS sequence"/>
</dbReference>
<feature type="repeat" description="PPR" evidence="2">
    <location>
        <begin position="202"/>
        <end position="236"/>
    </location>
</feature>
<reference evidence="4" key="1">
    <citation type="submission" date="2022-02" db="EMBL/GenBank/DDBJ databases">
        <authorList>
            <person name="Henning P.M."/>
            <person name="McCubbin A.G."/>
            <person name="Shore J.S."/>
        </authorList>
    </citation>
    <scope>NUCLEOTIDE SEQUENCE</scope>
    <source>
        <strain evidence="4">F60SS</strain>
        <tissue evidence="4">Leaves</tissue>
    </source>
</reference>
<sequence length="380" mass="42067">MSSQPLPLVARPTPTPTSPPRNHHHAHYERVYIPSHIYKHPASLLLELCASPRELHQIIPQLIKHGLYNELLPQTKLVSLFCSYGLLPEAARVFDRSPHKIDPVYHSMLKGYARTNSLHDALSFFVRMLADDVSPVVYDFTYLLKLFGDHGALRTGKAIHGQLIKTGFLSNLFAMTAVVNLYAKCKVIDDAYKMFGRMPERDLVSWNTIVSGYAQNGMAKVAIEMVSRMFEEGRQRPDSVTLISVLPAIADMGLLGVGKAVHGYAIRCGYDSVVNVLTAVIDMYCKCGAVGTARLIFDGMDDRSAITWNSMMDGYLQSGNAEEAMVLFDKMMNEGIKPTDVTVMEALHACAALGDLERGKLVHKLADELNLGSNISVELQ</sequence>
<dbReference type="FunFam" id="1.25.40.10:FF:000073">
    <property type="entry name" value="Pentatricopeptide repeat-containing protein chloroplastic"/>
    <property type="match status" value="1"/>
</dbReference>
<evidence type="ECO:0000256" key="2">
    <source>
        <dbReference type="PROSITE-ProRule" id="PRU00708"/>
    </source>
</evidence>
<dbReference type="NCBIfam" id="TIGR00756">
    <property type="entry name" value="PPR"/>
    <property type="match status" value="3"/>
</dbReference>
<dbReference type="Pfam" id="PF01535">
    <property type="entry name" value="PPR"/>
    <property type="match status" value="3"/>
</dbReference>
<dbReference type="GO" id="GO:0003723">
    <property type="term" value="F:RNA binding"/>
    <property type="evidence" value="ECO:0007669"/>
    <property type="project" value="InterPro"/>
</dbReference>
<feature type="region of interest" description="Disordered" evidence="3">
    <location>
        <begin position="1"/>
        <end position="24"/>
    </location>
</feature>
<evidence type="ECO:0000256" key="1">
    <source>
        <dbReference type="ARBA" id="ARBA00022737"/>
    </source>
</evidence>
<dbReference type="InterPro" id="IPR046960">
    <property type="entry name" value="PPR_At4g14850-like_plant"/>
</dbReference>
<dbReference type="PANTHER" id="PTHR24015:SF1695">
    <property type="entry name" value="OS06G0185800 PROTEIN"/>
    <property type="match status" value="1"/>
</dbReference>
<dbReference type="Gene3D" id="1.25.40.10">
    <property type="entry name" value="Tetratricopeptide repeat domain"/>
    <property type="match status" value="3"/>
</dbReference>
<proteinExistence type="predicted"/>
<dbReference type="EMBL" id="JAKUCV010004931">
    <property type="protein sequence ID" value="KAJ4833484.1"/>
    <property type="molecule type" value="Genomic_DNA"/>
</dbReference>
<dbReference type="OrthoDB" id="185373at2759"/>
<dbReference type="AlphaFoldDB" id="A0A9Q0FMK8"/>
<dbReference type="Pfam" id="PF13041">
    <property type="entry name" value="PPR_2"/>
    <property type="match status" value="1"/>
</dbReference>
<evidence type="ECO:0000256" key="3">
    <source>
        <dbReference type="SAM" id="MobiDB-lite"/>
    </source>
</evidence>
<keyword evidence="5" id="KW-1185">Reference proteome</keyword>
<dbReference type="InterPro" id="IPR011990">
    <property type="entry name" value="TPR-like_helical_dom_sf"/>
</dbReference>
<accession>A0A9Q0FMK8</accession>
<evidence type="ECO:0000313" key="4">
    <source>
        <dbReference type="EMBL" id="KAJ4833484.1"/>
    </source>
</evidence>
<dbReference type="PROSITE" id="PS51375">
    <property type="entry name" value="PPR"/>
    <property type="match status" value="3"/>
</dbReference>
<reference evidence="4" key="2">
    <citation type="journal article" date="2023" name="Plants (Basel)">
        <title>Annotation of the Turnera subulata (Passifloraceae) Draft Genome Reveals the S-Locus Evolved after the Divergence of Turneroideae from Passifloroideae in a Stepwise Manner.</title>
        <authorList>
            <person name="Henning P.M."/>
            <person name="Roalson E.H."/>
            <person name="Mir W."/>
            <person name="McCubbin A.G."/>
            <person name="Shore J.S."/>
        </authorList>
    </citation>
    <scope>NUCLEOTIDE SEQUENCE</scope>
    <source>
        <strain evidence="4">F60SS</strain>
    </source>
</reference>
<dbReference type="GO" id="GO:0009451">
    <property type="term" value="P:RNA modification"/>
    <property type="evidence" value="ECO:0007669"/>
    <property type="project" value="InterPro"/>
</dbReference>
<dbReference type="PANTHER" id="PTHR24015">
    <property type="entry name" value="OS07G0578800 PROTEIN-RELATED"/>
    <property type="match status" value="1"/>
</dbReference>
<organism evidence="4 5">
    <name type="scientific">Turnera subulata</name>
    <dbReference type="NCBI Taxonomy" id="218843"/>
    <lineage>
        <taxon>Eukaryota</taxon>
        <taxon>Viridiplantae</taxon>
        <taxon>Streptophyta</taxon>
        <taxon>Embryophyta</taxon>
        <taxon>Tracheophyta</taxon>
        <taxon>Spermatophyta</taxon>
        <taxon>Magnoliopsida</taxon>
        <taxon>eudicotyledons</taxon>
        <taxon>Gunneridae</taxon>
        <taxon>Pentapetalae</taxon>
        <taxon>rosids</taxon>
        <taxon>fabids</taxon>
        <taxon>Malpighiales</taxon>
        <taxon>Passifloraceae</taxon>
        <taxon>Turnera</taxon>
    </lineage>
</organism>
<gene>
    <name evidence="4" type="ORF">Tsubulata_006649</name>
</gene>
<protein>
    <recommendedName>
        <fullName evidence="6">Pentacotripeptide-repeat region of PRORP domain-containing protein</fullName>
    </recommendedName>
</protein>
<feature type="repeat" description="PPR" evidence="2">
    <location>
        <begin position="101"/>
        <end position="135"/>
    </location>
</feature>